<sequence length="216" mass="23772">MERTGAVILAAGLSSRMHEFKPLLELGDSTIIVRAIENLKTAGASPVIIVAGYKADQLMDYLWPLDIMFVRNENYASSQMFDSVKLGISRAAGLCSRILITPADVPLIEQDTFKQVMECPGALVRPVCGGRPGHPVRMDSRLVPDICAYKGAGGLKGAMEHLGVPITELEVEDPGIYLDADTPQDYMNLRYWNDYSQIQKQGPKMIHFRISIGMTS</sequence>
<dbReference type="CDD" id="cd04182">
    <property type="entry name" value="GT_2_like_f"/>
    <property type="match status" value="1"/>
</dbReference>
<dbReference type="InterPro" id="IPR025877">
    <property type="entry name" value="MobA-like_NTP_Trfase"/>
</dbReference>
<evidence type="ECO:0000313" key="3">
    <source>
        <dbReference type="Proteomes" id="UP000284543"/>
    </source>
</evidence>
<comment type="caution">
    <text evidence="2">The sequence shown here is derived from an EMBL/GenBank/DDBJ whole genome shotgun (WGS) entry which is preliminary data.</text>
</comment>
<reference evidence="2 3" key="1">
    <citation type="submission" date="2018-08" db="EMBL/GenBank/DDBJ databases">
        <title>A genome reference for cultivated species of the human gut microbiota.</title>
        <authorList>
            <person name="Zou Y."/>
            <person name="Xue W."/>
            <person name="Luo G."/>
        </authorList>
    </citation>
    <scope>NUCLEOTIDE SEQUENCE [LARGE SCALE GENOMIC DNA]</scope>
    <source>
        <strain evidence="2 3">AF14-18</strain>
    </source>
</reference>
<dbReference type="GO" id="GO:0016779">
    <property type="term" value="F:nucleotidyltransferase activity"/>
    <property type="evidence" value="ECO:0007669"/>
    <property type="project" value="UniProtKB-ARBA"/>
</dbReference>
<dbReference type="Proteomes" id="UP000284543">
    <property type="component" value="Unassembled WGS sequence"/>
</dbReference>
<dbReference type="EMBL" id="QRZM01000004">
    <property type="protein sequence ID" value="RGV76048.1"/>
    <property type="molecule type" value="Genomic_DNA"/>
</dbReference>
<dbReference type="AlphaFoldDB" id="A0A412Z7S8"/>
<evidence type="ECO:0000259" key="1">
    <source>
        <dbReference type="Pfam" id="PF12804"/>
    </source>
</evidence>
<organism evidence="2 3">
    <name type="scientific">Enterocloster bolteae</name>
    <dbReference type="NCBI Taxonomy" id="208479"/>
    <lineage>
        <taxon>Bacteria</taxon>
        <taxon>Bacillati</taxon>
        <taxon>Bacillota</taxon>
        <taxon>Clostridia</taxon>
        <taxon>Lachnospirales</taxon>
        <taxon>Lachnospiraceae</taxon>
        <taxon>Enterocloster</taxon>
    </lineage>
</organism>
<name>A0A412Z7S8_9FIRM</name>
<gene>
    <name evidence="2" type="ORF">DWW02_11760</name>
</gene>
<dbReference type="Pfam" id="PF12804">
    <property type="entry name" value="NTP_transf_3"/>
    <property type="match status" value="1"/>
</dbReference>
<dbReference type="PANTHER" id="PTHR43777:SF1">
    <property type="entry name" value="MOLYBDENUM COFACTOR CYTIDYLYLTRANSFERASE"/>
    <property type="match status" value="1"/>
</dbReference>
<dbReference type="SUPFAM" id="SSF53448">
    <property type="entry name" value="Nucleotide-diphospho-sugar transferases"/>
    <property type="match status" value="1"/>
</dbReference>
<dbReference type="RefSeq" id="WP_002572227.1">
    <property type="nucleotide sequence ID" value="NZ_CAUHGS010000003.1"/>
</dbReference>
<accession>A0A412Z7S8</accession>
<evidence type="ECO:0000313" key="2">
    <source>
        <dbReference type="EMBL" id="RGV76048.1"/>
    </source>
</evidence>
<protein>
    <submittedName>
        <fullName evidence="2">Nucleotidyltransferase family protein</fullName>
    </submittedName>
</protein>
<feature type="domain" description="MobA-like NTP transferase" evidence="1">
    <location>
        <begin position="6"/>
        <end position="161"/>
    </location>
</feature>
<dbReference type="InterPro" id="IPR029044">
    <property type="entry name" value="Nucleotide-diphossugar_trans"/>
</dbReference>
<proteinExistence type="predicted"/>
<dbReference type="PANTHER" id="PTHR43777">
    <property type="entry name" value="MOLYBDENUM COFACTOR CYTIDYLYLTRANSFERASE"/>
    <property type="match status" value="1"/>
</dbReference>
<dbReference type="Gene3D" id="3.90.550.10">
    <property type="entry name" value="Spore Coat Polysaccharide Biosynthesis Protein SpsA, Chain A"/>
    <property type="match status" value="1"/>
</dbReference>
<keyword evidence="2" id="KW-0808">Transferase</keyword>